<reference evidence="1 2" key="1">
    <citation type="submission" date="2018-06" db="EMBL/GenBank/DDBJ databases">
        <authorList>
            <consortium name="Pathogen Informatics"/>
            <person name="Doyle S."/>
        </authorList>
    </citation>
    <scope>NUCLEOTIDE SEQUENCE [LARGE SCALE GENOMIC DNA]</scope>
    <source>
        <strain evidence="1 2">NCTC9149</strain>
    </source>
</reference>
<gene>
    <name evidence="1" type="ORF">NCTC9149_04277</name>
</gene>
<accession>A0A7H4P5X5</accession>
<dbReference type="EMBL" id="UGMX01000002">
    <property type="protein sequence ID" value="STW07840.1"/>
    <property type="molecule type" value="Genomic_DNA"/>
</dbReference>
<comment type="caution">
    <text evidence="1">The sequence shown here is derived from an EMBL/GenBank/DDBJ whole genome shotgun (WGS) entry which is preliminary data.</text>
</comment>
<evidence type="ECO:0000313" key="2">
    <source>
        <dbReference type="Proteomes" id="UP000254571"/>
    </source>
</evidence>
<sequence length="84" mass="9491">MRIPNVDNAICHPGDFHLSGTIFPAVFPQERQHLLRALFVVVLDRQSRFNLPYVLAAGSDSRHRLVSRLSVTASTAQFNQMRSD</sequence>
<dbReference type="Proteomes" id="UP000254571">
    <property type="component" value="Unassembled WGS sequence"/>
</dbReference>
<evidence type="ECO:0000313" key="1">
    <source>
        <dbReference type="EMBL" id="STW07840.1"/>
    </source>
</evidence>
<protein>
    <submittedName>
        <fullName evidence="1">Uncharacterized protein</fullName>
    </submittedName>
</protein>
<dbReference type="AlphaFoldDB" id="A0A7H4P5X5"/>
<name>A0A7H4P5X5_9ENTR</name>
<organism evidence="1 2">
    <name type="scientific">Klebsiella grimontii</name>
    <dbReference type="NCBI Taxonomy" id="2058152"/>
    <lineage>
        <taxon>Bacteria</taxon>
        <taxon>Pseudomonadati</taxon>
        <taxon>Pseudomonadota</taxon>
        <taxon>Gammaproteobacteria</taxon>
        <taxon>Enterobacterales</taxon>
        <taxon>Enterobacteriaceae</taxon>
        <taxon>Klebsiella/Raoultella group</taxon>
        <taxon>Klebsiella</taxon>
    </lineage>
</organism>
<proteinExistence type="predicted"/>